<dbReference type="AlphaFoldDB" id="A0A8K0D3F1"/>
<gene>
    <name evidence="5" type="ORF">ILUMI_12178</name>
</gene>
<dbReference type="PRINTS" id="PR00705">
    <property type="entry name" value="PAPAIN"/>
</dbReference>
<dbReference type="SMART" id="SM00645">
    <property type="entry name" value="Pept_C1"/>
    <property type="match status" value="1"/>
</dbReference>
<dbReference type="InterPro" id="IPR025660">
    <property type="entry name" value="Pept_his_AS"/>
</dbReference>
<dbReference type="CDD" id="cd02620">
    <property type="entry name" value="Peptidase_C1A_CathepsinB"/>
    <property type="match status" value="1"/>
</dbReference>
<dbReference type="Gene3D" id="3.90.70.10">
    <property type="entry name" value="Cysteine proteinases"/>
    <property type="match status" value="1"/>
</dbReference>
<dbReference type="PROSITE" id="PS50958">
    <property type="entry name" value="SMB_2"/>
    <property type="match status" value="1"/>
</dbReference>
<name>A0A8K0D3F1_IGNLU</name>
<keyword evidence="3" id="KW-0732">Signal</keyword>
<keyword evidence="6" id="KW-1185">Reference proteome</keyword>
<dbReference type="Pfam" id="PF00112">
    <property type="entry name" value="Peptidase_C1"/>
    <property type="match status" value="1"/>
</dbReference>
<proteinExistence type="inferred from homology"/>
<dbReference type="GO" id="GO:0006508">
    <property type="term" value="P:proteolysis"/>
    <property type="evidence" value="ECO:0007669"/>
    <property type="project" value="InterPro"/>
</dbReference>
<dbReference type="SMART" id="SM00201">
    <property type="entry name" value="SO"/>
    <property type="match status" value="1"/>
</dbReference>
<keyword evidence="2" id="KW-1015">Disulfide bond</keyword>
<protein>
    <recommendedName>
        <fullName evidence="4">SMB domain-containing protein</fullName>
    </recommendedName>
</protein>
<feature type="chain" id="PRO_5035464729" description="SMB domain-containing protein" evidence="3">
    <location>
        <begin position="23"/>
        <end position="448"/>
    </location>
</feature>
<dbReference type="InterPro" id="IPR001212">
    <property type="entry name" value="Somatomedin_B_dom"/>
</dbReference>
<evidence type="ECO:0000256" key="2">
    <source>
        <dbReference type="ARBA" id="ARBA00023157"/>
    </source>
</evidence>
<comment type="caution">
    <text evidence="5">The sequence shown here is derived from an EMBL/GenBank/DDBJ whole genome shotgun (WGS) entry which is preliminary data.</text>
</comment>
<accession>A0A8K0D3F1</accession>
<dbReference type="PROSITE" id="PS00639">
    <property type="entry name" value="THIOL_PROTEASE_HIS"/>
    <property type="match status" value="1"/>
</dbReference>
<dbReference type="Proteomes" id="UP000801492">
    <property type="component" value="Unassembled WGS sequence"/>
</dbReference>
<dbReference type="SUPFAM" id="SSF54001">
    <property type="entry name" value="Cysteine proteinases"/>
    <property type="match status" value="1"/>
</dbReference>
<dbReference type="InterPro" id="IPR000668">
    <property type="entry name" value="Peptidase_C1A_C"/>
</dbReference>
<reference evidence="5" key="1">
    <citation type="submission" date="2019-08" db="EMBL/GenBank/DDBJ databases">
        <title>The genome of the North American firefly Photinus pyralis.</title>
        <authorList>
            <consortium name="Photinus pyralis genome working group"/>
            <person name="Fallon T.R."/>
            <person name="Sander Lower S.E."/>
            <person name="Weng J.-K."/>
        </authorList>
    </citation>
    <scope>NUCLEOTIDE SEQUENCE</scope>
    <source>
        <strain evidence="5">TRF0915ILg1</strain>
        <tissue evidence="5">Whole body</tissue>
    </source>
</reference>
<dbReference type="EMBL" id="VTPC01007453">
    <property type="protein sequence ID" value="KAF2893995.1"/>
    <property type="molecule type" value="Genomic_DNA"/>
</dbReference>
<evidence type="ECO:0000256" key="1">
    <source>
        <dbReference type="ARBA" id="ARBA00008455"/>
    </source>
</evidence>
<evidence type="ECO:0000313" key="5">
    <source>
        <dbReference type="EMBL" id="KAF2893995.1"/>
    </source>
</evidence>
<dbReference type="OrthoDB" id="3789175at2759"/>
<dbReference type="InterPro" id="IPR038765">
    <property type="entry name" value="Papain-like_cys_pep_sf"/>
</dbReference>
<dbReference type="PANTHER" id="PTHR12411">
    <property type="entry name" value="CYSTEINE PROTEASE FAMILY C1-RELATED"/>
    <property type="match status" value="1"/>
</dbReference>
<evidence type="ECO:0000313" key="6">
    <source>
        <dbReference type="Proteomes" id="UP000801492"/>
    </source>
</evidence>
<feature type="domain" description="SMB" evidence="4">
    <location>
        <begin position="39"/>
        <end position="88"/>
    </location>
</feature>
<sequence length="448" mass="50986">MTRLRWVFIAITTISFIGIVSAVSDYIGLPPGPYCGAIHRGCCPGRQDDCSAPIIGTLCYCDDFCNRTRNEDCCPDFLSFCKGIVEIPPEPIKTCYHNGQYYGYGKTAKENCNICKCEPMGNDLKMLCETNACLMEENIISTVNDMSEHYGWTASNYSEFWGRHLDEGIKLRLGTLQPHRFVRTMNPVRRIYDPNALPRFFDAEEKWPGYVTPIQNQGWCGSSWALSTAATASDRFAVVSQGLERVQLSAQNLLSCNNRGQQSCNGGYLDKAWLFLRKFGVVDENCYPYTGHDEKCRIPKKGNLLTSRCAPPYDVDRKEKYKVGPAYRLGNETDIMYEIIQSGPVQATIKVYHDFFSYRGGVYRHTDLSAQDRTGYHSVRIIGWGQEQDYRGRVQKYWKVANSWGREWGENGYFRIVRGTNECEIESFVLATWPLTVDPVSKNDVYGI</sequence>
<evidence type="ECO:0000259" key="4">
    <source>
        <dbReference type="PROSITE" id="PS50958"/>
    </source>
</evidence>
<feature type="signal peptide" evidence="3">
    <location>
        <begin position="1"/>
        <end position="22"/>
    </location>
</feature>
<organism evidence="5 6">
    <name type="scientific">Ignelater luminosus</name>
    <name type="common">Cucubano</name>
    <name type="synonym">Pyrophorus luminosus</name>
    <dbReference type="NCBI Taxonomy" id="2038154"/>
    <lineage>
        <taxon>Eukaryota</taxon>
        <taxon>Metazoa</taxon>
        <taxon>Ecdysozoa</taxon>
        <taxon>Arthropoda</taxon>
        <taxon>Hexapoda</taxon>
        <taxon>Insecta</taxon>
        <taxon>Pterygota</taxon>
        <taxon>Neoptera</taxon>
        <taxon>Endopterygota</taxon>
        <taxon>Coleoptera</taxon>
        <taxon>Polyphaga</taxon>
        <taxon>Elateriformia</taxon>
        <taxon>Elateroidea</taxon>
        <taxon>Elateridae</taxon>
        <taxon>Agrypninae</taxon>
        <taxon>Pyrophorini</taxon>
        <taxon>Ignelater</taxon>
    </lineage>
</organism>
<comment type="similarity">
    <text evidence="1">Belongs to the peptidase C1 family.</text>
</comment>
<evidence type="ECO:0000256" key="3">
    <source>
        <dbReference type="SAM" id="SignalP"/>
    </source>
</evidence>
<dbReference type="GO" id="GO:0008234">
    <property type="term" value="F:cysteine-type peptidase activity"/>
    <property type="evidence" value="ECO:0007669"/>
    <property type="project" value="InterPro"/>
</dbReference>
<dbReference type="InterPro" id="IPR013128">
    <property type="entry name" value="Peptidase_C1A"/>
</dbReference>